<dbReference type="InterPro" id="IPR051788">
    <property type="entry name" value="MFS_Transporter"/>
</dbReference>
<proteinExistence type="predicted"/>
<dbReference type="PANTHER" id="PTHR23514:SF13">
    <property type="entry name" value="INNER MEMBRANE PROTEIN YBJJ"/>
    <property type="match status" value="1"/>
</dbReference>
<feature type="transmembrane region" description="Helical" evidence="5">
    <location>
        <begin position="377"/>
        <end position="399"/>
    </location>
</feature>
<dbReference type="SUPFAM" id="SSF103473">
    <property type="entry name" value="MFS general substrate transporter"/>
    <property type="match status" value="1"/>
</dbReference>
<dbReference type="InterPro" id="IPR036259">
    <property type="entry name" value="MFS_trans_sf"/>
</dbReference>
<feature type="transmembrane region" description="Helical" evidence="5">
    <location>
        <begin position="290"/>
        <end position="308"/>
    </location>
</feature>
<evidence type="ECO:0000313" key="7">
    <source>
        <dbReference type="Proteomes" id="UP000621266"/>
    </source>
</evidence>
<evidence type="ECO:0000256" key="1">
    <source>
        <dbReference type="ARBA" id="ARBA00004141"/>
    </source>
</evidence>
<reference evidence="6 7" key="1">
    <citation type="submission" date="2019-10" db="EMBL/GenBank/DDBJ databases">
        <title>Streptomyces tenebrisbrunneis sp.nov., an endogenous actinomycete isolated from of Lycium ruthenicum.</title>
        <authorList>
            <person name="Ma L."/>
        </authorList>
    </citation>
    <scope>NUCLEOTIDE SEQUENCE [LARGE SCALE GENOMIC DNA]</scope>
    <source>
        <strain evidence="6 7">TRM 66187</strain>
    </source>
</reference>
<gene>
    <name evidence="6" type="ORF">GCU69_17935</name>
</gene>
<evidence type="ECO:0000256" key="2">
    <source>
        <dbReference type="ARBA" id="ARBA00022692"/>
    </source>
</evidence>
<feature type="transmembrane region" description="Helical" evidence="5">
    <location>
        <begin position="225"/>
        <end position="245"/>
    </location>
</feature>
<feature type="transmembrane region" description="Helical" evidence="5">
    <location>
        <begin position="349"/>
        <end position="371"/>
    </location>
</feature>
<feature type="transmembrane region" description="Helical" evidence="5">
    <location>
        <begin position="175"/>
        <end position="194"/>
    </location>
</feature>
<feature type="transmembrane region" description="Helical" evidence="5">
    <location>
        <begin position="21"/>
        <end position="41"/>
    </location>
</feature>
<evidence type="ECO:0000256" key="3">
    <source>
        <dbReference type="ARBA" id="ARBA00022989"/>
    </source>
</evidence>
<feature type="transmembrane region" description="Helical" evidence="5">
    <location>
        <begin position="107"/>
        <end position="127"/>
    </location>
</feature>
<dbReference type="RefSeq" id="WP_156206594.1">
    <property type="nucleotide sequence ID" value="NZ_WHPN01000301.1"/>
</dbReference>
<dbReference type="EMBL" id="WHPN01000301">
    <property type="protein sequence ID" value="KAF4407689.1"/>
    <property type="molecule type" value="Genomic_DNA"/>
</dbReference>
<dbReference type="CDD" id="cd17393">
    <property type="entry name" value="MFS_MosC_like"/>
    <property type="match status" value="1"/>
</dbReference>
<keyword evidence="4 5" id="KW-0472">Membrane</keyword>
<evidence type="ECO:0000313" key="6">
    <source>
        <dbReference type="EMBL" id="KAF4407689.1"/>
    </source>
</evidence>
<comment type="caution">
    <text evidence="6">The sequence shown here is derived from an EMBL/GenBank/DDBJ whole genome shotgun (WGS) entry which is preliminary data.</text>
</comment>
<feature type="transmembrane region" description="Helical" evidence="5">
    <location>
        <begin position="148"/>
        <end position="169"/>
    </location>
</feature>
<dbReference type="Pfam" id="PF07690">
    <property type="entry name" value="MFS_1"/>
    <property type="match status" value="1"/>
</dbReference>
<dbReference type="PANTHER" id="PTHR23514">
    <property type="entry name" value="BYPASS OF STOP CODON PROTEIN 6"/>
    <property type="match status" value="1"/>
</dbReference>
<accession>A0ABQ7FJ99</accession>
<feature type="transmembrane region" description="Helical" evidence="5">
    <location>
        <begin position="314"/>
        <end position="337"/>
    </location>
</feature>
<evidence type="ECO:0000256" key="4">
    <source>
        <dbReference type="ARBA" id="ARBA00023136"/>
    </source>
</evidence>
<dbReference type="Gene3D" id="1.20.1250.20">
    <property type="entry name" value="MFS general substrate transporter like domains"/>
    <property type="match status" value="1"/>
</dbReference>
<keyword evidence="3 5" id="KW-1133">Transmembrane helix</keyword>
<dbReference type="InterPro" id="IPR011701">
    <property type="entry name" value="MFS"/>
</dbReference>
<organism evidence="6 7">
    <name type="scientific">Streptomyces lycii</name>
    <dbReference type="NCBI Taxonomy" id="2654337"/>
    <lineage>
        <taxon>Bacteria</taxon>
        <taxon>Bacillati</taxon>
        <taxon>Actinomycetota</taxon>
        <taxon>Actinomycetes</taxon>
        <taxon>Kitasatosporales</taxon>
        <taxon>Streptomycetaceae</taxon>
        <taxon>Streptomyces</taxon>
    </lineage>
</organism>
<dbReference type="Proteomes" id="UP000621266">
    <property type="component" value="Unassembled WGS sequence"/>
</dbReference>
<protein>
    <submittedName>
        <fullName evidence="6">MFS transporter</fullName>
    </submittedName>
</protein>
<evidence type="ECO:0000256" key="5">
    <source>
        <dbReference type="SAM" id="Phobius"/>
    </source>
</evidence>
<feature type="transmembrane region" description="Helical" evidence="5">
    <location>
        <begin position="84"/>
        <end position="101"/>
    </location>
</feature>
<feature type="transmembrane region" description="Helical" evidence="5">
    <location>
        <begin position="257"/>
        <end position="278"/>
    </location>
</feature>
<sequence length="402" mass="40827">MTNLEEGAVGAPDAGVGRARWAAPAPFLITGLLFASYFVRIPSLKLELGLSDGLLGVFLMLPIVSGLLAMQMTGRLVARVGSGPVLRVVMIALPLSLLAFAPVNGLVGFAVVLLVFGAVDGLIDISMNAHTIAVERTLKRPIMNSCHAAWSIGSAIGSLLGGGAIKIGLSITEHYALVVAAMVVLAAFAGRHLLPGQADRADRDAAVPEKTTERASWRTGWTPRLMLLAVTGTVVLVCSGVAGSWSGVYLHDELDATLATASLGYIAFCVCEAGARLVGDRLHERYGAQLLARCAGGIAVAGLAVVVLSPSAAMAIGGFALFGLGLSVLVPLVLSAVGHGAAESGSADAAAALAKVGTITYSGLLVGPMLVGWFAEGFGLTGTLTGLLVVMAVALGVGLRSV</sequence>
<feature type="transmembrane region" description="Helical" evidence="5">
    <location>
        <begin position="53"/>
        <end position="72"/>
    </location>
</feature>
<name>A0ABQ7FJ99_9ACTN</name>
<keyword evidence="2 5" id="KW-0812">Transmembrane</keyword>
<keyword evidence="7" id="KW-1185">Reference proteome</keyword>
<comment type="subcellular location">
    <subcellularLocation>
        <location evidence="1">Membrane</location>
        <topology evidence="1">Multi-pass membrane protein</topology>
    </subcellularLocation>
</comment>